<comment type="similarity">
    <text evidence="2">Belongs to the resistance-nodulation-cell division (RND) (TC 2.A.6) family.</text>
</comment>
<keyword evidence="5 8" id="KW-0812">Transmembrane</keyword>
<name>A0ABX7R746_9GAMM</name>
<evidence type="ECO:0000256" key="5">
    <source>
        <dbReference type="ARBA" id="ARBA00022692"/>
    </source>
</evidence>
<dbReference type="InterPro" id="IPR001036">
    <property type="entry name" value="Acrflvin-R"/>
</dbReference>
<feature type="transmembrane region" description="Helical" evidence="8">
    <location>
        <begin position="484"/>
        <end position="507"/>
    </location>
</feature>
<evidence type="ECO:0000256" key="4">
    <source>
        <dbReference type="ARBA" id="ARBA00022475"/>
    </source>
</evidence>
<evidence type="ECO:0000313" key="9">
    <source>
        <dbReference type="EMBL" id="QSX73940.1"/>
    </source>
</evidence>
<dbReference type="Gene3D" id="3.30.70.1440">
    <property type="entry name" value="Multidrug efflux transporter AcrB pore domain"/>
    <property type="match status" value="1"/>
</dbReference>
<dbReference type="PRINTS" id="PR00702">
    <property type="entry name" value="ACRIFLAVINRP"/>
</dbReference>
<evidence type="ECO:0000256" key="8">
    <source>
        <dbReference type="SAM" id="Phobius"/>
    </source>
</evidence>
<dbReference type="NCBIfam" id="TIGR00914">
    <property type="entry name" value="2A0601"/>
    <property type="match status" value="1"/>
</dbReference>
<dbReference type="SUPFAM" id="SSF82714">
    <property type="entry name" value="Multidrug efflux transporter AcrB TolC docking domain, DN and DC subdomains"/>
    <property type="match status" value="2"/>
</dbReference>
<dbReference type="Gene3D" id="3.30.2090.10">
    <property type="entry name" value="Multidrug efflux transporter AcrB TolC docking domain, DN and DC subdomains"/>
    <property type="match status" value="2"/>
</dbReference>
<dbReference type="RefSeq" id="WP_200607397.1">
    <property type="nucleotide sequence ID" value="NZ_CP071517.1"/>
</dbReference>
<keyword evidence="7 8" id="KW-0472">Membrane</keyword>
<feature type="transmembrane region" description="Helical" evidence="8">
    <location>
        <begin position="346"/>
        <end position="362"/>
    </location>
</feature>
<dbReference type="SUPFAM" id="SSF82866">
    <property type="entry name" value="Multidrug efflux transporter AcrB transmembrane domain"/>
    <property type="match status" value="2"/>
</dbReference>
<comment type="subcellular location">
    <subcellularLocation>
        <location evidence="1">Cell membrane</location>
        <topology evidence="1">Multi-pass membrane protein</topology>
    </subcellularLocation>
</comment>
<protein>
    <submittedName>
        <fullName evidence="9">CusA/CzcA family heavy metal efflux RND transporter</fullName>
    </submittedName>
</protein>
<feature type="transmembrane region" description="Helical" evidence="8">
    <location>
        <begin position="369"/>
        <end position="387"/>
    </location>
</feature>
<sequence>MLERIIRFAIGHRWLMLALTLALVLLGIWSFRQLPIDATPDITNVQVQINSEATGYSPLESEQRITFPIETAMAGLPGLDYTRSLSRYGLSQVTVVFKDGTDLYFARQQVAERLQQTRSQLPAGIEPEMGPIATGLGEIFMYTVEANPEARKPDGTPWTSTDLRTLQDWVVRPQLRNTPGVTEVNTIGGFARQIHITPEPARMVALGFTLRDLVTAVAANNQNIGAGYIERNGQQFLVRVPGQVADATAIGEIVLDRRDGVPIRVRDVANVGEGPELRNGAATQDGREVVLGTVFMLVGANSRDVAQASAARLEQVNASLPPGVVATAVYDRTALVDRTIATVSKNLAEGALLVVVVLFVLLGNFRAALITAAVIPLAMLFTVWGMVRGGVSGNLMSLGALDFGLIVDGAVIIIENCLRRFGEMQHALGRTLEKEERFELTAKATAEVIRPSLFGVGIITAVYLPIFALTGIEGKMFHPMAITVVLALSGAMLLSLTFVPAAIALFLGGRVEEKENRVMQWCSRRYAPLLAWSLRRRAWVFAAAVMLVVGCGLLATRLGSEFIPNLDEGDLTIHALRIPGTSLTQAVSMQATLERTLGNLPEVERVFSKIGTAEIANDPMPPSVTDTFVMLKPRGDWPDPGKSRAALLSEFEAAARSLPGNNYEFTQPIQMRMNELISGVRADVAVKVYGDDLDTLVELGQRIEEVAKAVPGAADVKIEQATGLPLLTVVPDRQALVRYGLNPGDVQATLATAVGGEVAGQLFEGDRRFDIVVRLPERLRQDPAALEDLPIPLPADAAGHDESSLAGSWSAGTPRTVPLREVARIETLLGPNQINRENGKRRVVVTANVRGRDLGGFVSELRERVDAQVRMPTGYWIDYGGTFEQLISASQRLSVVVPVTLAIIFALLFWSLGSVRDAAIVFSGVPLALTGGVVALALRGIPLSISAGVGFIALSGVAVLNGLVMIAFIRKLREQGAALDVAIVDGALGRLRPVLMTALVASLGFVPMAFNQGAGAEVQRPLATVVIGGIVSSTLLTLLVLPVLYRWLHRKDHA</sequence>
<evidence type="ECO:0000313" key="10">
    <source>
        <dbReference type="Proteomes" id="UP000663400"/>
    </source>
</evidence>
<dbReference type="Gene3D" id="3.30.70.1430">
    <property type="entry name" value="Multidrug efflux transporter AcrB pore domain"/>
    <property type="match status" value="2"/>
</dbReference>
<accession>A0ABX7R746</accession>
<feature type="transmembrane region" description="Helical" evidence="8">
    <location>
        <begin position="453"/>
        <end position="472"/>
    </location>
</feature>
<gene>
    <name evidence="9" type="ORF">HIV01_011985</name>
</gene>
<feature type="transmembrane region" description="Helical" evidence="8">
    <location>
        <begin position="990"/>
        <end position="1010"/>
    </location>
</feature>
<dbReference type="Gene3D" id="3.30.70.1320">
    <property type="entry name" value="Multidrug efflux transporter AcrB pore domain like"/>
    <property type="match status" value="1"/>
</dbReference>
<dbReference type="InterPro" id="IPR004763">
    <property type="entry name" value="CusA-like"/>
</dbReference>
<evidence type="ECO:0000256" key="3">
    <source>
        <dbReference type="ARBA" id="ARBA00022448"/>
    </source>
</evidence>
<keyword evidence="3" id="KW-0813">Transport</keyword>
<dbReference type="Pfam" id="PF00873">
    <property type="entry name" value="ACR_tran"/>
    <property type="match status" value="1"/>
</dbReference>
<keyword evidence="6 8" id="KW-1133">Transmembrane helix</keyword>
<dbReference type="PANTHER" id="PTHR32063:SF24">
    <property type="entry name" value="CATION EFFLUX SYSTEM (ACRB_ACRD_ACRF FAMILY)"/>
    <property type="match status" value="1"/>
</dbReference>
<feature type="transmembrane region" description="Helical" evidence="8">
    <location>
        <begin position="893"/>
        <end position="912"/>
    </location>
</feature>
<dbReference type="Proteomes" id="UP000663400">
    <property type="component" value="Chromosome"/>
</dbReference>
<feature type="transmembrane region" description="Helical" evidence="8">
    <location>
        <begin position="1022"/>
        <end position="1045"/>
    </location>
</feature>
<dbReference type="Gene3D" id="1.20.1640.10">
    <property type="entry name" value="Multidrug efflux transporter AcrB transmembrane domain"/>
    <property type="match status" value="2"/>
</dbReference>
<feature type="transmembrane region" description="Helical" evidence="8">
    <location>
        <begin position="538"/>
        <end position="556"/>
    </location>
</feature>
<dbReference type="InterPro" id="IPR027463">
    <property type="entry name" value="AcrB_DN_DC_subdom"/>
</dbReference>
<evidence type="ECO:0000256" key="7">
    <source>
        <dbReference type="ARBA" id="ARBA00023136"/>
    </source>
</evidence>
<feature type="transmembrane region" description="Helical" evidence="8">
    <location>
        <begin position="393"/>
        <end position="414"/>
    </location>
</feature>
<keyword evidence="4" id="KW-1003">Cell membrane</keyword>
<evidence type="ECO:0000256" key="2">
    <source>
        <dbReference type="ARBA" id="ARBA00010942"/>
    </source>
</evidence>
<keyword evidence="10" id="KW-1185">Reference proteome</keyword>
<dbReference type="EMBL" id="CP071517">
    <property type="protein sequence ID" value="QSX73940.1"/>
    <property type="molecule type" value="Genomic_DNA"/>
</dbReference>
<dbReference type="PANTHER" id="PTHR32063">
    <property type="match status" value="1"/>
</dbReference>
<evidence type="ECO:0000256" key="6">
    <source>
        <dbReference type="ARBA" id="ARBA00022989"/>
    </source>
</evidence>
<feature type="transmembrane region" description="Helical" evidence="8">
    <location>
        <begin position="919"/>
        <end position="941"/>
    </location>
</feature>
<proteinExistence type="inferred from homology"/>
<organism evidence="9 10">
    <name type="scientific">Lysobacter arenosi</name>
    <dbReference type="NCBI Taxonomy" id="2795387"/>
    <lineage>
        <taxon>Bacteria</taxon>
        <taxon>Pseudomonadati</taxon>
        <taxon>Pseudomonadota</taxon>
        <taxon>Gammaproteobacteria</taxon>
        <taxon>Lysobacterales</taxon>
        <taxon>Lysobacteraceae</taxon>
        <taxon>Lysobacter</taxon>
    </lineage>
</organism>
<evidence type="ECO:0000256" key="1">
    <source>
        <dbReference type="ARBA" id="ARBA00004651"/>
    </source>
</evidence>
<reference evidence="9 10" key="1">
    <citation type="submission" date="2021-02" db="EMBL/GenBank/DDBJ databases">
        <title>Lysobacter arenosi sp. nov., isolated from soil of gangwondo yeongwol, south Korea.</title>
        <authorList>
            <person name="Kim K.R."/>
            <person name="Kim K.H."/>
            <person name="Jeon C.O."/>
        </authorList>
    </citation>
    <scope>NUCLEOTIDE SEQUENCE [LARGE SCALE GENOMIC DNA]</scope>
    <source>
        <strain evidence="9 10">R7</strain>
    </source>
</reference>
<feature type="transmembrane region" description="Helical" evidence="8">
    <location>
        <begin position="947"/>
        <end position="969"/>
    </location>
</feature>
<dbReference type="SUPFAM" id="SSF82693">
    <property type="entry name" value="Multidrug efflux transporter AcrB pore domain, PN1, PN2, PC1 and PC2 subdomains"/>
    <property type="match status" value="3"/>
</dbReference>